<dbReference type="Proteomes" id="UP000325187">
    <property type="component" value="Unassembled WGS sequence"/>
</dbReference>
<dbReference type="HAMAP" id="MF_00689">
    <property type="entry name" value="Bpt"/>
    <property type="match status" value="1"/>
</dbReference>
<dbReference type="SUPFAM" id="SSF55729">
    <property type="entry name" value="Acyl-CoA N-acyltransferases (Nat)"/>
    <property type="match status" value="1"/>
</dbReference>
<dbReference type="EC" id="2.3.2.29" evidence="4"/>
<organism evidence="7 9">
    <name type="scientific">Iodidimonas gelatinilytica</name>
    <dbReference type="NCBI Taxonomy" id="1236966"/>
    <lineage>
        <taxon>Bacteria</taxon>
        <taxon>Pseudomonadati</taxon>
        <taxon>Pseudomonadota</taxon>
        <taxon>Alphaproteobacteria</taxon>
        <taxon>Iodidimonadales</taxon>
        <taxon>Iodidimonadaceae</taxon>
        <taxon>Iodidimonas</taxon>
    </lineage>
</organism>
<dbReference type="GO" id="GO:0008914">
    <property type="term" value="F:leucyl-tRNA--protein transferase activity"/>
    <property type="evidence" value="ECO:0007669"/>
    <property type="project" value="UniProtKB-UniRule"/>
</dbReference>
<dbReference type="Pfam" id="PF04376">
    <property type="entry name" value="ATE_N"/>
    <property type="match status" value="1"/>
</dbReference>
<evidence type="ECO:0000256" key="2">
    <source>
        <dbReference type="ARBA" id="ARBA00022679"/>
    </source>
</evidence>
<dbReference type="GO" id="GO:0004057">
    <property type="term" value="F:arginyl-tRNA--protein transferase activity"/>
    <property type="evidence" value="ECO:0007669"/>
    <property type="project" value="InterPro"/>
</dbReference>
<evidence type="ECO:0000313" key="9">
    <source>
        <dbReference type="Proteomes" id="UP000322084"/>
    </source>
</evidence>
<accession>A0A5A7MQL7</accession>
<evidence type="ECO:0000313" key="10">
    <source>
        <dbReference type="Proteomes" id="UP000325187"/>
    </source>
</evidence>
<comment type="caution">
    <text evidence="7">The sequence shown here is derived from an EMBL/GenBank/DDBJ whole genome shotgun (WGS) entry which is preliminary data.</text>
</comment>
<evidence type="ECO:0000256" key="4">
    <source>
        <dbReference type="HAMAP-Rule" id="MF_00689"/>
    </source>
</evidence>
<dbReference type="NCBIfam" id="NF002343">
    <property type="entry name" value="PRK01305.1-4"/>
    <property type="match status" value="1"/>
</dbReference>
<dbReference type="PANTHER" id="PTHR21367">
    <property type="entry name" value="ARGININE-TRNA-PROTEIN TRANSFERASE 1"/>
    <property type="match status" value="1"/>
</dbReference>
<keyword evidence="2 4" id="KW-0808">Transferase</keyword>
<proteinExistence type="inferred from homology"/>
<keyword evidence="1 4" id="KW-0963">Cytoplasm</keyword>
<sequence>MTDQSMQFPRFYVTASSPCPYLDGHEERKVFTELSGKGAHALNEALSRVGFRRSQSVAYRPACDHCNACISVRVVANAFLPSKSMRRTGNRNADLQIFEEPAKITDEQFQLLKAYLEDRHGDGGMASMDRQEFAEMVENSPIETMLVEYRLPPKADAPENTEDRGQLVGVALTDILSDGLSMVYSFFNTDMARRSLGTFIILDHIQRAKRRGLRNVYLGYWIEKSPKMAYKCAFHPLEKLGAEGWKSM</sequence>
<evidence type="ECO:0000313" key="7">
    <source>
        <dbReference type="EMBL" id="GEQ98342.1"/>
    </source>
</evidence>
<evidence type="ECO:0000313" key="8">
    <source>
        <dbReference type="EMBL" id="GER02079.1"/>
    </source>
</evidence>
<evidence type="ECO:0000256" key="3">
    <source>
        <dbReference type="ARBA" id="ARBA00023315"/>
    </source>
</evidence>
<dbReference type="PIRSF" id="PIRSF037208">
    <property type="entry name" value="ATE_pro_prd"/>
    <property type="match status" value="1"/>
</dbReference>
<evidence type="ECO:0000256" key="1">
    <source>
        <dbReference type="ARBA" id="ARBA00022490"/>
    </source>
</evidence>
<gene>
    <name evidence="7" type="primary">ate</name>
    <name evidence="4" type="synonym">bpt</name>
    <name evidence="7" type="ORF">JCM17844_19790</name>
    <name evidence="8" type="ORF">JCM17845_27020</name>
</gene>
<protein>
    <recommendedName>
        <fullName evidence="4">Aspartate/glutamate leucyltransferase</fullName>
        <ecNumber evidence="4">2.3.2.29</ecNumber>
    </recommendedName>
</protein>
<comment type="catalytic activity">
    <reaction evidence="4">
        <text>N-terminal L-glutamyl-[protein] + L-leucyl-tRNA(Leu) = N-terminal L-leucyl-L-glutamyl-[protein] + tRNA(Leu) + H(+)</text>
        <dbReference type="Rhea" id="RHEA:50412"/>
        <dbReference type="Rhea" id="RHEA-COMP:9613"/>
        <dbReference type="Rhea" id="RHEA-COMP:9622"/>
        <dbReference type="Rhea" id="RHEA-COMP:12664"/>
        <dbReference type="Rhea" id="RHEA-COMP:12668"/>
        <dbReference type="ChEBI" id="CHEBI:15378"/>
        <dbReference type="ChEBI" id="CHEBI:64721"/>
        <dbReference type="ChEBI" id="CHEBI:78442"/>
        <dbReference type="ChEBI" id="CHEBI:78494"/>
        <dbReference type="ChEBI" id="CHEBI:133041"/>
        <dbReference type="EC" id="2.3.2.29"/>
    </reaction>
</comment>
<evidence type="ECO:0000259" key="6">
    <source>
        <dbReference type="Pfam" id="PF04377"/>
    </source>
</evidence>
<dbReference type="InterPro" id="IPR007472">
    <property type="entry name" value="N-end_Aminoacyl_Trfase_C"/>
</dbReference>
<dbReference type="GO" id="GO:0005737">
    <property type="term" value="C:cytoplasm"/>
    <property type="evidence" value="ECO:0007669"/>
    <property type="project" value="UniProtKB-SubCell"/>
</dbReference>
<evidence type="ECO:0000259" key="5">
    <source>
        <dbReference type="Pfam" id="PF04376"/>
    </source>
</evidence>
<reference evidence="9 10" key="1">
    <citation type="submission" date="2019-09" db="EMBL/GenBank/DDBJ databases">
        <title>NBRP : Genome information of microbial organism related human and environment.</title>
        <authorList>
            <person name="Hattori M."/>
            <person name="Oshima K."/>
            <person name="Inaba H."/>
            <person name="Suda W."/>
            <person name="Sakamoto M."/>
            <person name="Iino T."/>
            <person name="Kitahara M."/>
            <person name="Oshida Y."/>
            <person name="Iida T."/>
            <person name="Kudo T."/>
            <person name="Itoh T."/>
            <person name="Ohkuma M."/>
        </authorList>
    </citation>
    <scope>NUCLEOTIDE SEQUENCE [LARGE SCALE GENOMIC DNA]</scope>
    <source>
        <strain evidence="7 9">Hi-2</strain>
        <strain evidence="8 10">Mie-1</strain>
    </source>
</reference>
<dbReference type="AlphaFoldDB" id="A0A5A7MQL7"/>
<name>A0A5A7MQL7_9PROT</name>
<feature type="domain" description="N-end aminoacyl transferase N-terminal" evidence="5">
    <location>
        <begin position="17"/>
        <end position="87"/>
    </location>
</feature>
<keyword evidence="3 4" id="KW-0012">Acyltransferase</keyword>
<dbReference type="NCBIfam" id="NF002342">
    <property type="entry name" value="PRK01305.1-3"/>
    <property type="match status" value="1"/>
</dbReference>
<dbReference type="PANTHER" id="PTHR21367:SF1">
    <property type="entry name" value="ARGINYL-TRNA--PROTEIN TRANSFERASE 1"/>
    <property type="match status" value="1"/>
</dbReference>
<comment type="catalytic activity">
    <reaction evidence="4">
        <text>N-terminal L-aspartyl-[protein] + L-leucyl-tRNA(Leu) = N-terminal L-leucyl-L-aspartyl-[protein] + tRNA(Leu) + H(+)</text>
        <dbReference type="Rhea" id="RHEA:50420"/>
        <dbReference type="Rhea" id="RHEA-COMP:9613"/>
        <dbReference type="Rhea" id="RHEA-COMP:9622"/>
        <dbReference type="Rhea" id="RHEA-COMP:12669"/>
        <dbReference type="Rhea" id="RHEA-COMP:12674"/>
        <dbReference type="ChEBI" id="CHEBI:15378"/>
        <dbReference type="ChEBI" id="CHEBI:64720"/>
        <dbReference type="ChEBI" id="CHEBI:78442"/>
        <dbReference type="ChEBI" id="CHEBI:78494"/>
        <dbReference type="ChEBI" id="CHEBI:133042"/>
        <dbReference type="EC" id="2.3.2.29"/>
    </reaction>
</comment>
<feature type="domain" description="N-end rule aminoacyl transferase C-terminal" evidence="6">
    <location>
        <begin position="107"/>
        <end position="240"/>
    </location>
</feature>
<dbReference type="NCBIfam" id="NF002346">
    <property type="entry name" value="PRK01305.2-3"/>
    <property type="match status" value="1"/>
</dbReference>
<dbReference type="Pfam" id="PF04377">
    <property type="entry name" value="ATE_C"/>
    <property type="match status" value="1"/>
</dbReference>
<keyword evidence="10" id="KW-1185">Reference proteome</keyword>
<dbReference type="InterPro" id="IPR016181">
    <property type="entry name" value="Acyl_CoA_acyltransferase"/>
</dbReference>
<dbReference type="EMBL" id="BKCL01000005">
    <property type="protein sequence ID" value="GEQ98342.1"/>
    <property type="molecule type" value="Genomic_DNA"/>
</dbReference>
<dbReference type="GO" id="GO:0071596">
    <property type="term" value="P:ubiquitin-dependent protein catabolic process via the N-end rule pathway"/>
    <property type="evidence" value="ECO:0007669"/>
    <property type="project" value="InterPro"/>
</dbReference>
<dbReference type="InterPro" id="IPR030700">
    <property type="entry name" value="N-end_Aminoacyl_Trfase"/>
</dbReference>
<comment type="similarity">
    <text evidence="4">Belongs to the R-transferase family. Bpt subfamily.</text>
</comment>
<accession>A0A5A7N4T7</accession>
<comment type="subcellular location">
    <subcellularLocation>
        <location evidence="4">Cytoplasm</location>
    </subcellularLocation>
</comment>
<dbReference type="EMBL" id="BKCM01000017">
    <property type="protein sequence ID" value="GER02079.1"/>
    <property type="molecule type" value="Genomic_DNA"/>
</dbReference>
<dbReference type="InterPro" id="IPR007471">
    <property type="entry name" value="N-end_Aminoacyl_Trfase_N"/>
</dbReference>
<dbReference type="InterPro" id="IPR017138">
    <property type="entry name" value="Asp_Glu_LeuTrfase"/>
</dbReference>
<dbReference type="RefSeq" id="WP_150000654.1">
    <property type="nucleotide sequence ID" value="NZ_BKCL01000005.1"/>
</dbReference>
<comment type="function">
    <text evidence="4">Functions in the N-end rule pathway of protein degradation where it conjugates Leu from its aminoacyl-tRNA to the N-termini of proteins containing an N-terminal aspartate or glutamate.</text>
</comment>
<dbReference type="Proteomes" id="UP000322084">
    <property type="component" value="Unassembled WGS sequence"/>
</dbReference>